<dbReference type="Pfam" id="PF08236">
    <property type="entry name" value="SRI"/>
    <property type="match status" value="1"/>
</dbReference>
<evidence type="ECO:0000313" key="4">
    <source>
        <dbReference type="EMBL" id="CAH2054545.1"/>
    </source>
</evidence>
<sequence length="308" mass="36268">MSQQTLSEDRDISVDATLFEYDKIMPIPDIENEPHLLISKVRKHYMEYIIKLLSVNYENNQRLLNKNIRLPSAIWRCAKNIEMTAAQTCMVVQLYRKNIVTVIKELKHNTKEGKLYTPLYDFVNKPPENEKKQSFDERLASLAGQLVNPNDNNLKKPITQNKRRSDYSKWLCEEYFLKLKLFDILDQLRDGNRAKLSRIKVMLIDLFGEDSDDEGVMSPLDETPNFIRSCKERIAPWVVRMLTPFYIKGRIKGKALFKSVAKHLIRLIYQCSKYPSEYEVKSFVSDFLESHKIIRCEADFKQFRIDNI</sequence>
<feature type="domain" description="Set2 Rpb1 interacting" evidence="3">
    <location>
        <begin position="233"/>
        <end position="293"/>
    </location>
</feature>
<feature type="non-terminal residue" evidence="4">
    <location>
        <position position="308"/>
    </location>
</feature>
<dbReference type="EMBL" id="OW152833">
    <property type="protein sequence ID" value="CAH2054545.1"/>
    <property type="molecule type" value="Genomic_DNA"/>
</dbReference>
<evidence type="ECO:0000256" key="1">
    <source>
        <dbReference type="ARBA" id="ARBA00004123"/>
    </source>
</evidence>
<proteinExistence type="predicted"/>
<dbReference type="Proteomes" id="UP000837857">
    <property type="component" value="Chromosome 21"/>
</dbReference>
<evidence type="ECO:0000259" key="3">
    <source>
        <dbReference type="Pfam" id="PF08236"/>
    </source>
</evidence>
<evidence type="ECO:0000256" key="2">
    <source>
        <dbReference type="ARBA" id="ARBA00023242"/>
    </source>
</evidence>
<keyword evidence="2" id="KW-0539">Nucleus</keyword>
<dbReference type="InterPro" id="IPR013257">
    <property type="entry name" value="SRI"/>
</dbReference>
<organism evidence="4 5">
    <name type="scientific">Iphiclides podalirius</name>
    <name type="common">scarce swallowtail</name>
    <dbReference type="NCBI Taxonomy" id="110791"/>
    <lineage>
        <taxon>Eukaryota</taxon>
        <taxon>Metazoa</taxon>
        <taxon>Ecdysozoa</taxon>
        <taxon>Arthropoda</taxon>
        <taxon>Hexapoda</taxon>
        <taxon>Insecta</taxon>
        <taxon>Pterygota</taxon>
        <taxon>Neoptera</taxon>
        <taxon>Endopterygota</taxon>
        <taxon>Lepidoptera</taxon>
        <taxon>Glossata</taxon>
        <taxon>Ditrysia</taxon>
        <taxon>Papilionoidea</taxon>
        <taxon>Papilionidae</taxon>
        <taxon>Papilioninae</taxon>
        <taxon>Iphiclides</taxon>
    </lineage>
</organism>
<gene>
    <name evidence="4" type="ORF">IPOD504_LOCUS8671</name>
</gene>
<name>A0ABN8ICC8_9NEOP</name>
<evidence type="ECO:0000313" key="5">
    <source>
        <dbReference type="Proteomes" id="UP000837857"/>
    </source>
</evidence>
<protein>
    <recommendedName>
        <fullName evidence="3">Set2 Rpb1 interacting domain-containing protein</fullName>
    </recommendedName>
</protein>
<comment type="subcellular location">
    <subcellularLocation>
        <location evidence="1">Nucleus</location>
    </subcellularLocation>
</comment>
<reference evidence="4" key="1">
    <citation type="submission" date="2022-03" db="EMBL/GenBank/DDBJ databases">
        <authorList>
            <person name="Martin H S."/>
        </authorList>
    </citation>
    <scope>NUCLEOTIDE SEQUENCE</scope>
</reference>
<accession>A0ABN8ICC8</accession>
<keyword evidence="5" id="KW-1185">Reference proteome</keyword>